<proteinExistence type="predicted"/>
<sequence length="67" mass="7692">MGKIKTTSFRILHVWAPTLDKPAFIFYFLFKICVLVSDTRSEQGLHFGEMDPLRNQCFAMHVDQGTG</sequence>
<reference evidence="1 2" key="1">
    <citation type="submission" date="2014-04" db="EMBL/GenBank/DDBJ databases">
        <authorList>
            <consortium name="International Citrus Genome Consortium"/>
            <person name="Gmitter F."/>
            <person name="Chen C."/>
            <person name="Farmerie W."/>
            <person name="Harkins T."/>
            <person name="Desany B."/>
            <person name="Mohiuddin M."/>
            <person name="Kodira C."/>
            <person name="Borodovsky M."/>
            <person name="Lomsadze A."/>
            <person name="Burns P."/>
            <person name="Jenkins J."/>
            <person name="Prochnik S."/>
            <person name="Shu S."/>
            <person name="Chapman J."/>
            <person name="Pitluck S."/>
            <person name="Schmutz J."/>
            <person name="Rokhsar D."/>
        </authorList>
    </citation>
    <scope>NUCLEOTIDE SEQUENCE</scope>
</reference>
<dbReference type="Proteomes" id="UP000027120">
    <property type="component" value="Unassembled WGS sequence"/>
</dbReference>
<protein>
    <submittedName>
        <fullName evidence="1">Uncharacterized protein</fullName>
    </submittedName>
</protein>
<name>A0A067DEL1_CITSI</name>
<evidence type="ECO:0000313" key="2">
    <source>
        <dbReference type="Proteomes" id="UP000027120"/>
    </source>
</evidence>
<dbReference type="EMBL" id="KK785641">
    <property type="protein sequence ID" value="KDO41424.1"/>
    <property type="molecule type" value="Genomic_DNA"/>
</dbReference>
<evidence type="ECO:0000313" key="1">
    <source>
        <dbReference type="EMBL" id="KDO41424.1"/>
    </source>
</evidence>
<dbReference type="AlphaFoldDB" id="A0A067DEL1"/>
<organism evidence="1 2">
    <name type="scientific">Citrus sinensis</name>
    <name type="common">Sweet orange</name>
    <name type="synonym">Citrus aurantium var. sinensis</name>
    <dbReference type="NCBI Taxonomy" id="2711"/>
    <lineage>
        <taxon>Eukaryota</taxon>
        <taxon>Viridiplantae</taxon>
        <taxon>Streptophyta</taxon>
        <taxon>Embryophyta</taxon>
        <taxon>Tracheophyta</taxon>
        <taxon>Spermatophyta</taxon>
        <taxon>Magnoliopsida</taxon>
        <taxon>eudicotyledons</taxon>
        <taxon>Gunneridae</taxon>
        <taxon>Pentapetalae</taxon>
        <taxon>rosids</taxon>
        <taxon>malvids</taxon>
        <taxon>Sapindales</taxon>
        <taxon>Rutaceae</taxon>
        <taxon>Aurantioideae</taxon>
        <taxon>Citrus</taxon>
    </lineage>
</organism>
<accession>A0A067DEL1</accession>
<gene>
    <name evidence="1" type="ORF">CISIN_1g037394mg</name>
</gene>
<keyword evidence="2" id="KW-1185">Reference proteome</keyword>